<dbReference type="EMBL" id="SXFB01000001">
    <property type="protein sequence ID" value="NFV24940.1"/>
    <property type="molecule type" value="Genomic_DNA"/>
</dbReference>
<proteinExistence type="predicted"/>
<dbReference type="RefSeq" id="WP_003374290.1">
    <property type="nucleotide sequence ID" value="NZ_JAMXVV010000002.1"/>
</dbReference>
<name>A0A6B4JK29_CLOBO</name>
<evidence type="ECO:0000313" key="1">
    <source>
        <dbReference type="EMBL" id="NFV24940.1"/>
    </source>
</evidence>
<dbReference type="Proteomes" id="UP000486903">
    <property type="component" value="Unassembled WGS sequence"/>
</dbReference>
<evidence type="ECO:0000313" key="2">
    <source>
        <dbReference type="Proteomes" id="UP000486903"/>
    </source>
</evidence>
<evidence type="ECO:0008006" key="3">
    <source>
        <dbReference type="Google" id="ProtNLM"/>
    </source>
</evidence>
<accession>A0A6B4JK29</accession>
<sequence>MTEIGRSLIEEGIEKGRELGILQGRKNKSIEVTKKAIKKGMSNKLINELTELPIAEIEEIRMAMEL</sequence>
<protein>
    <recommendedName>
        <fullName evidence="3">Transposase</fullName>
    </recommendedName>
</protein>
<reference evidence="1 2" key="1">
    <citation type="submission" date="2019-04" db="EMBL/GenBank/DDBJ databases">
        <title>Genome sequencing of Clostridium botulinum Groups I-IV and Clostridium butyricum.</title>
        <authorList>
            <person name="Brunt J."/>
            <person name="Van Vliet A.H.M."/>
            <person name="Stringer S.C."/>
            <person name="Carter A.T."/>
            <person name="Peck M.W."/>
        </authorList>
    </citation>
    <scope>NUCLEOTIDE SEQUENCE [LARGE SCALE GENOMIC DNA]</scope>
    <source>
        <strain evidence="1 2">BL81</strain>
    </source>
</reference>
<comment type="caution">
    <text evidence="1">The sequence shown here is derived from an EMBL/GenBank/DDBJ whole genome shotgun (WGS) entry which is preliminary data.</text>
</comment>
<organism evidence="1 2">
    <name type="scientific">Clostridium botulinum</name>
    <dbReference type="NCBI Taxonomy" id="1491"/>
    <lineage>
        <taxon>Bacteria</taxon>
        <taxon>Bacillati</taxon>
        <taxon>Bacillota</taxon>
        <taxon>Clostridia</taxon>
        <taxon>Eubacteriales</taxon>
        <taxon>Clostridiaceae</taxon>
        <taxon>Clostridium</taxon>
    </lineage>
</organism>
<dbReference type="AlphaFoldDB" id="A0A6B4JK29"/>
<gene>
    <name evidence="1" type="ORF">FDG31_01930</name>
</gene>